<proteinExistence type="inferred from homology"/>
<comment type="subcellular location">
    <subcellularLocation>
        <location evidence="1">Secreted</location>
    </subcellularLocation>
</comment>
<dbReference type="EMBL" id="BMAW01064470">
    <property type="protein sequence ID" value="GFT45327.1"/>
    <property type="molecule type" value="Genomic_DNA"/>
</dbReference>
<dbReference type="OrthoDB" id="6422337at2759"/>
<organism evidence="6 7">
    <name type="scientific">Nephila pilipes</name>
    <name type="common">Giant wood spider</name>
    <name type="synonym">Nephila maculata</name>
    <dbReference type="NCBI Taxonomy" id="299642"/>
    <lineage>
        <taxon>Eukaryota</taxon>
        <taxon>Metazoa</taxon>
        <taxon>Ecdysozoa</taxon>
        <taxon>Arthropoda</taxon>
        <taxon>Chelicerata</taxon>
        <taxon>Arachnida</taxon>
        <taxon>Araneae</taxon>
        <taxon>Araneomorphae</taxon>
        <taxon>Entelegynae</taxon>
        <taxon>Araneoidea</taxon>
        <taxon>Nephilidae</taxon>
        <taxon>Nephila</taxon>
    </lineage>
</organism>
<reference evidence="6" key="1">
    <citation type="submission" date="2020-08" db="EMBL/GenBank/DDBJ databases">
        <title>Multicomponent nature underlies the extraordinary mechanical properties of spider dragline silk.</title>
        <authorList>
            <person name="Kono N."/>
            <person name="Nakamura H."/>
            <person name="Mori M."/>
            <person name="Yoshida Y."/>
            <person name="Ohtoshi R."/>
            <person name="Malay A.D."/>
            <person name="Moran D.A.P."/>
            <person name="Tomita M."/>
            <person name="Numata K."/>
            <person name="Arakawa K."/>
        </authorList>
    </citation>
    <scope>NUCLEOTIDE SEQUENCE</scope>
</reference>
<evidence type="ECO:0000313" key="6">
    <source>
        <dbReference type="EMBL" id="GFT45327.1"/>
    </source>
</evidence>
<dbReference type="InterPro" id="IPR029058">
    <property type="entry name" value="AB_hydrolase_fold"/>
</dbReference>
<comment type="similarity">
    <text evidence="2 4">Belongs to the AB hydrolase superfamily. Lipase family.</text>
</comment>
<comment type="caution">
    <text evidence="6">The sequence shown here is derived from an EMBL/GenBank/DDBJ whole genome shotgun (WGS) entry which is preliminary data.</text>
</comment>
<dbReference type="InterPro" id="IPR000734">
    <property type="entry name" value="TAG_lipase"/>
</dbReference>
<dbReference type="Gene3D" id="3.40.50.1820">
    <property type="entry name" value="alpha/beta hydrolase"/>
    <property type="match status" value="2"/>
</dbReference>
<dbReference type="InterPro" id="IPR013818">
    <property type="entry name" value="Lipase"/>
</dbReference>
<evidence type="ECO:0000313" key="7">
    <source>
        <dbReference type="Proteomes" id="UP000887013"/>
    </source>
</evidence>
<dbReference type="GO" id="GO:0005615">
    <property type="term" value="C:extracellular space"/>
    <property type="evidence" value="ECO:0007669"/>
    <property type="project" value="TreeGrafter"/>
</dbReference>
<evidence type="ECO:0000259" key="5">
    <source>
        <dbReference type="Pfam" id="PF00151"/>
    </source>
</evidence>
<dbReference type="SUPFAM" id="SSF53474">
    <property type="entry name" value="alpha/beta-Hydrolases"/>
    <property type="match status" value="1"/>
</dbReference>
<feature type="domain" description="Lipase" evidence="5">
    <location>
        <begin position="24"/>
        <end position="167"/>
    </location>
</feature>
<dbReference type="Proteomes" id="UP000887013">
    <property type="component" value="Unassembled WGS sequence"/>
</dbReference>
<protein>
    <submittedName>
        <fullName evidence="6">Pancreatic triacylglycerol lipase</fullName>
    </submittedName>
</protein>
<evidence type="ECO:0000256" key="1">
    <source>
        <dbReference type="ARBA" id="ARBA00004613"/>
    </source>
</evidence>
<name>A0A8X6TQM1_NEPPI</name>
<dbReference type="PRINTS" id="PR00821">
    <property type="entry name" value="TAGLIPASE"/>
</dbReference>
<dbReference type="GO" id="GO:0016298">
    <property type="term" value="F:lipase activity"/>
    <property type="evidence" value="ECO:0007669"/>
    <property type="project" value="InterPro"/>
</dbReference>
<accession>A0A8X6TQM1</accession>
<evidence type="ECO:0000256" key="4">
    <source>
        <dbReference type="RuleBase" id="RU004262"/>
    </source>
</evidence>
<keyword evidence="3" id="KW-0964">Secreted</keyword>
<sequence>MKEILKYLETGVKYDIKEIFNPPSNRNDSIQYLLFTPENPHNALYIEPTENCNHTLFNRSCGVIFITHGYLTRLGPGNIFEKIKDAILATGCYNIIILNWFPYAVPPYALAIVNTLLVGNKVAEMIQCIINRTGIPADRFHLIGHSLGAHLFGIVGKNIPNIGRLSGEGLGLYQSIGWSDFFPNGGNHQPHCQKGNVFDRPDGTNLKLETFLDLAVCNHEISLQYFLYSIQNCTFLGTECESYSDLENCRSESKSTAIMGFFIMVLRFYRIVEPYETSFRYPVALNSPIDIEQITQQSTFFQEENRYALTQNHHLVPLS</sequence>
<gene>
    <name evidence="6" type="primary">PNLIP</name>
    <name evidence="6" type="ORF">NPIL_539721</name>
</gene>
<keyword evidence="7" id="KW-1185">Reference proteome</keyword>
<dbReference type="Pfam" id="PF00151">
    <property type="entry name" value="Lipase"/>
    <property type="match status" value="1"/>
</dbReference>
<evidence type="ECO:0000256" key="2">
    <source>
        <dbReference type="ARBA" id="ARBA00010701"/>
    </source>
</evidence>
<dbReference type="PANTHER" id="PTHR11610">
    <property type="entry name" value="LIPASE"/>
    <property type="match status" value="1"/>
</dbReference>
<dbReference type="PANTHER" id="PTHR11610:SF173">
    <property type="entry name" value="LIPASE DOMAIN-CONTAINING PROTEIN-RELATED"/>
    <property type="match status" value="1"/>
</dbReference>
<evidence type="ECO:0000256" key="3">
    <source>
        <dbReference type="ARBA" id="ARBA00022525"/>
    </source>
</evidence>
<dbReference type="AlphaFoldDB" id="A0A8X6TQM1"/>
<dbReference type="GO" id="GO:0016042">
    <property type="term" value="P:lipid catabolic process"/>
    <property type="evidence" value="ECO:0007669"/>
    <property type="project" value="TreeGrafter"/>
</dbReference>